<name>X0ZAT2_9ZZZZ</name>
<dbReference type="AlphaFoldDB" id="X0ZAT2"/>
<evidence type="ECO:0000313" key="1">
    <source>
        <dbReference type="EMBL" id="GAG55397.1"/>
    </source>
</evidence>
<protein>
    <submittedName>
        <fullName evidence="1">Uncharacterized protein</fullName>
    </submittedName>
</protein>
<accession>X0ZAT2</accession>
<gene>
    <name evidence="1" type="ORF">S01H4_19277</name>
</gene>
<dbReference type="EMBL" id="BART01008583">
    <property type="protein sequence ID" value="GAG55397.1"/>
    <property type="molecule type" value="Genomic_DNA"/>
</dbReference>
<organism evidence="1">
    <name type="scientific">marine sediment metagenome</name>
    <dbReference type="NCBI Taxonomy" id="412755"/>
    <lineage>
        <taxon>unclassified sequences</taxon>
        <taxon>metagenomes</taxon>
        <taxon>ecological metagenomes</taxon>
    </lineage>
</organism>
<reference evidence="1" key="1">
    <citation type="journal article" date="2014" name="Front. Microbiol.">
        <title>High frequency of phylogenetically diverse reductive dehalogenase-homologous genes in deep subseafloor sedimentary metagenomes.</title>
        <authorList>
            <person name="Kawai M."/>
            <person name="Futagami T."/>
            <person name="Toyoda A."/>
            <person name="Takaki Y."/>
            <person name="Nishi S."/>
            <person name="Hori S."/>
            <person name="Arai W."/>
            <person name="Tsubouchi T."/>
            <person name="Morono Y."/>
            <person name="Uchiyama I."/>
            <person name="Ito T."/>
            <person name="Fujiyama A."/>
            <person name="Inagaki F."/>
            <person name="Takami H."/>
        </authorList>
    </citation>
    <scope>NUCLEOTIDE SEQUENCE</scope>
    <source>
        <strain evidence="1">Expedition CK06-06</strain>
    </source>
</reference>
<sequence>MVDRTFEIEYIKTLIEIFNKYFHQWENHNIESRDIFELIDN</sequence>
<comment type="caution">
    <text evidence="1">The sequence shown here is derived from an EMBL/GenBank/DDBJ whole genome shotgun (WGS) entry which is preliminary data.</text>
</comment>
<proteinExistence type="predicted"/>